<reference evidence="2" key="1">
    <citation type="submission" date="2018-11" db="EMBL/GenBank/DDBJ databases">
        <authorList>
            <person name="Alioto T."/>
            <person name="Alioto T."/>
        </authorList>
    </citation>
    <scope>NUCLEOTIDE SEQUENCE</scope>
</reference>
<evidence type="ECO:0000313" key="2">
    <source>
        <dbReference type="EMBL" id="VDH96261.1"/>
    </source>
</evidence>
<keyword evidence="1" id="KW-1133">Transmembrane helix</keyword>
<proteinExistence type="predicted"/>
<dbReference type="Proteomes" id="UP000596742">
    <property type="component" value="Unassembled WGS sequence"/>
</dbReference>
<dbReference type="AlphaFoldDB" id="A0A8B6BUW5"/>
<accession>A0A8B6BUW5</accession>
<sequence length="619" mass="70233">MDDIPSNRKGVQLLHSGQREELQSKWRCWYERKISSETNREEIPKWKQLLATHRFSSLKNDDGEYPEVTNQEVINIEDDSYENTLLQDHLLTDNNRINWSSGNDLTCTLQTDNSETKGNTKLENVGFLVGNHETEEENIIANPTSWTESINSEDLNTDELANTIENDDVKSEDSFLNPSYLWLARDNINDSLNTSSEIDNVNAEDTSIGLNSENFENLKTNNADYRVENNNSKDKNSIMNPSFFKHPVKNKDFQREREKTNLYTDNSNMKRPSDIRNHSDLQSNIPVFVSETSAEHSNRYLNDWENLSDFPNVGSTPSVSNTDTDSIIDKDGTAAHMQYYCPYPPKLPRNKAEIPGKSSRENLVPQADYPDSADLLSEPMAPRCTGMEQNSSVDFCPENYMINTNSIANRLGANTVTIPSTEQISQGDNSTISEHRYDNFPGVSKAKWMELLDSWKIGGRMLRQPKNSTRSSVSPISECSTEGRCRINGTFTSIDRGLFRPAIRYHGSHWISSFGGSSTRQSFSTISRKSEKKKHHRRNIIVIILIAIALLAALAMIVGISIFFTKEKALLRAHISLIIDNREFHDALKDTTSDEFQSIATPLCNEARIFQNTIIKCEN</sequence>
<dbReference type="OrthoDB" id="6113236at2759"/>
<keyword evidence="1" id="KW-0472">Membrane</keyword>
<feature type="transmembrane region" description="Helical" evidence="1">
    <location>
        <begin position="540"/>
        <end position="564"/>
    </location>
</feature>
<name>A0A8B6BUW5_MYTGA</name>
<gene>
    <name evidence="2" type="ORF">MGAL_10B067128</name>
</gene>
<keyword evidence="3" id="KW-1185">Reference proteome</keyword>
<keyword evidence="1" id="KW-0812">Transmembrane</keyword>
<organism evidence="2 3">
    <name type="scientific">Mytilus galloprovincialis</name>
    <name type="common">Mediterranean mussel</name>
    <dbReference type="NCBI Taxonomy" id="29158"/>
    <lineage>
        <taxon>Eukaryota</taxon>
        <taxon>Metazoa</taxon>
        <taxon>Spiralia</taxon>
        <taxon>Lophotrochozoa</taxon>
        <taxon>Mollusca</taxon>
        <taxon>Bivalvia</taxon>
        <taxon>Autobranchia</taxon>
        <taxon>Pteriomorphia</taxon>
        <taxon>Mytilida</taxon>
        <taxon>Mytiloidea</taxon>
        <taxon>Mytilidae</taxon>
        <taxon>Mytilinae</taxon>
        <taxon>Mytilus</taxon>
    </lineage>
</organism>
<comment type="caution">
    <text evidence="2">The sequence shown here is derived from an EMBL/GenBank/DDBJ whole genome shotgun (WGS) entry which is preliminary data.</text>
</comment>
<evidence type="ECO:0000313" key="3">
    <source>
        <dbReference type="Proteomes" id="UP000596742"/>
    </source>
</evidence>
<evidence type="ECO:0000256" key="1">
    <source>
        <dbReference type="SAM" id="Phobius"/>
    </source>
</evidence>
<dbReference type="EMBL" id="UYJE01000769">
    <property type="protein sequence ID" value="VDH96261.1"/>
    <property type="molecule type" value="Genomic_DNA"/>
</dbReference>
<protein>
    <submittedName>
        <fullName evidence="2">Uncharacterized protein</fullName>
    </submittedName>
</protein>